<gene>
    <name evidence="2" type="ORF">SDC9_196676</name>
</gene>
<feature type="region of interest" description="Disordered" evidence="1">
    <location>
        <begin position="53"/>
        <end position="76"/>
    </location>
</feature>
<name>A0A645IP95_9ZZZZ</name>
<evidence type="ECO:0000313" key="2">
    <source>
        <dbReference type="EMBL" id="MPN49063.1"/>
    </source>
</evidence>
<protein>
    <submittedName>
        <fullName evidence="2">Uncharacterized protein</fullName>
    </submittedName>
</protein>
<dbReference type="EMBL" id="VSSQ01111964">
    <property type="protein sequence ID" value="MPN49063.1"/>
    <property type="molecule type" value="Genomic_DNA"/>
</dbReference>
<evidence type="ECO:0000256" key="1">
    <source>
        <dbReference type="SAM" id="MobiDB-lite"/>
    </source>
</evidence>
<sequence>MRFRQPQIKLVIGKPKPLAMLGELTNKATQPQRTNHPPPVGPVKCLTERRRIGPRPDHLGRRAGCRRSQGPQRAAVTRPGWLTRRFGGFWLPWELRRLFDNLVRCAHLPCVGVILQQCLRRKILPRRDVARRARHRRGRRRHG</sequence>
<dbReference type="AlphaFoldDB" id="A0A645IP95"/>
<accession>A0A645IP95</accession>
<reference evidence="2" key="1">
    <citation type="submission" date="2019-08" db="EMBL/GenBank/DDBJ databases">
        <authorList>
            <person name="Kucharzyk K."/>
            <person name="Murdoch R.W."/>
            <person name="Higgins S."/>
            <person name="Loffler F."/>
        </authorList>
    </citation>
    <scope>NUCLEOTIDE SEQUENCE</scope>
</reference>
<organism evidence="2">
    <name type="scientific">bioreactor metagenome</name>
    <dbReference type="NCBI Taxonomy" id="1076179"/>
    <lineage>
        <taxon>unclassified sequences</taxon>
        <taxon>metagenomes</taxon>
        <taxon>ecological metagenomes</taxon>
    </lineage>
</organism>
<proteinExistence type="predicted"/>
<comment type="caution">
    <text evidence="2">The sequence shown here is derived from an EMBL/GenBank/DDBJ whole genome shotgun (WGS) entry which is preliminary data.</text>
</comment>